<dbReference type="CDD" id="cd05398">
    <property type="entry name" value="NT_ClassII-CCAase"/>
    <property type="match status" value="1"/>
</dbReference>
<evidence type="ECO:0000256" key="8">
    <source>
        <dbReference type="ARBA" id="ARBA00022840"/>
    </source>
</evidence>
<evidence type="ECO:0000256" key="11">
    <source>
        <dbReference type="HAMAP-Rule" id="MF_01263"/>
    </source>
</evidence>
<comment type="cofactor">
    <cofactor evidence="1 11">
        <name>Mg(2+)</name>
        <dbReference type="ChEBI" id="CHEBI:18420"/>
    </cofactor>
</comment>
<dbReference type="RefSeq" id="WP_110394592.1">
    <property type="nucleotide sequence ID" value="NZ_JBHUHB010000001.1"/>
</dbReference>
<feature type="binding site" evidence="11">
    <location>
        <position position="112"/>
    </location>
    <ligand>
        <name>CTP</name>
        <dbReference type="ChEBI" id="CHEBI:37563"/>
    </ligand>
</feature>
<dbReference type="InterPro" id="IPR032810">
    <property type="entry name" value="CCA-adding_enz_C"/>
</dbReference>
<dbReference type="InterPro" id="IPR002646">
    <property type="entry name" value="PolA_pol_head_dom"/>
</dbReference>
<evidence type="ECO:0000256" key="1">
    <source>
        <dbReference type="ARBA" id="ARBA00001946"/>
    </source>
</evidence>
<keyword evidence="5 11" id="KW-0479">Metal-binding</keyword>
<reference evidence="15 16" key="1">
    <citation type="submission" date="2018-05" db="EMBL/GenBank/DDBJ databases">
        <title>Genomic Encyclopedia of Type Strains, Phase IV (KMG-IV): sequencing the most valuable type-strain genomes for metagenomic binning, comparative biology and taxonomic classification.</title>
        <authorList>
            <person name="Goeker M."/>
        </authorList>
    </citation>
    <scope>NUCLEOTIDE SEQUENCE [LARGE SCALE GENOMIC DNA]</scope>
    <source>
        <strain evidence="15 16">DSM 28556</strain>
    </source>
</reference>
<organism evidence="15 16">
    <name type="scientific">Pseudogracilibacillus auburnensis</name>
    <dbReference type="NCBI Taxonomy" id="1494959"/>
    <lineage>
        <taxon>Bacteria</taxon>
        <taxon>Bacillati</taxon>
        <taxon>Bacillota</taxon>
        <taxon>Bacilli</taxon>
        <taxon>Bacillales</taxon>
        <taxon>Bacillaceae</taxon>
        <taxon>Pseudogracilibacillus</taxon>
    </lineage>
</organism>
<keyword evidence="8 11" id="KW-0067">ATP-binding</keyword>
<feature type="binding site" evidence="11">
    <location>
        <position position="41"/>
    </location>
    <ligand>
        <name>Mg(2+)</name>
        <dbReference type="ChEBI" id="CHEBI:18420"/>
    </ligand>
</feature>
<dbReference type="OrthoDB" id="9805698at2"/>
<feature type="binding site" evidence="11">
    <location>
        <position position="28"/>
    </location>
    <ligand>
        <name>CTP</name>
        <dbReference type="ChEBI" id="CHEBI:37563"/>
    </ligand>
</feature>
<dbReference type="SUPFAM" id="SSF81301">
    <property type="entry name" value="Nucleotidyltransferase"/>
    <property type="match status" value="1"/>
</dbReference>
<sequence length="400" mass="46642">MLTDAFKRAVVILETIESKGYEAYFVGGCVRDFLLKRKIKDIDIASSAPPTVIQQLFDKVIPVGIDHGTVIVRYEGISYEITTFRQDGTYSDQRHPDDVTFISTIEEDLKRRDFTMNAIAMDKNGAMIDLFEGKSDLKKQIIRSVGDAKKRFKEDPLRIIRALRFSSQLGFSIETNTLAQMKQLNKEVETVAIERLTNEWTKLFQGTFVQHSIAYVIDIEIDQYMPIFKENRSLLQNLPHPLTPFHSFADVIAFFHYLDPSIHIQTWAKEWKCSNDIKNKAINLYDALIYYEENGVDNLLVYRLQQAYFRPFLQLLKVIWKDTESTLTLLQNKKECLAIQSRNELAIDGHDVMKMFPNKKRGPWMNRIIEQVEQEIVFNRLHNTKIAIKEWIRCHPPEIN</sequence>
<evidence type="ECO:0000259" key="13">
    <source>
        <dbReference type="Pfam" id="PF12627"/>
    </source>
</evidence>
<keyword evidence="3 11" id="KW-0819">tRNA processing</keyword>
<comment type="similarity">
    <text evidence="11">Belongs to the tRNA nucleotidyltransferase/poly(A) polymerase family. Bacterial CCA-adding enzyme type 3 subfamily.</text>
</comment>
<evidence type="ECO:0000256" key="6">
    <source>
        <dbReference type="ARBA" id="ARBA00022741"/>
    </source>
</evidence>
<dbReference type="GO" id="GO:0000049">
    <property type="term" value="F:tRNA binding"/>
    <property type="evidence" value="ECO:0007669"/>
    <property type="project" value="UniProtKB-UniRule"/>
</dbReference>
<feature type="binding site" evidence="11">
    <location>
        <position position="31"/>
    </location>
    <ligand>
        <name>ATP</name>
        <dbReference type="ChEBI" id="CHEBI:30616"/>
    </ligand>
</feature>
<comment type="caution">
    <text evidence="15">The sequence shown here is derived from an EMBL/GenBank/DDBJ whole genome shotgun (WGS) entry which is preliminary data.</text>
</comment>
<dbReference type="NCBIfam" id="NF009814">
    <property type="entry name" value="PRK13299.1"/>
    <property type="match status" value="1"/>
</dbReference>
<feature type="binding site" evidence="11">
    <location>
        <position position="31"/>
    </location>
    <ligand>
        <name>CTP</name>
        <dbReference type="ChEBI" id="CHEBI:37563"/>
    </ligand>
</feature>
<dbReference type="Pfam" id="PF01743">
    <property type="entry name" value="PolyA_pol"/>
    <property type="match status" value="1"/>
</dbReference>
<dbReference type="Pfam" id="PF12627">
    <property type="entry name" value="PolyA_pol_RNAbd"/>
    <property type="match status" value="1"/>
</dbReference>
<dbReference type="GO" id="GO:0160016">
    <property type="term" value="F:CCACCA tRNA nucleotidyltransferase activity"/>
    <property type="evidence" value="ECO:0007669"/>
    <property type="project" value="RHEA"/>
</dbReference>
<protein>
    <recommendedName>
        <fullName evidence="11">CCA-adding enzyme</fullName>
        <ecNumber evidence="11">2.7.7.72</ecNumber>
    </recommendedName>
    <alternativeName>
        <fullName evidence="11">CCA tRNA nucleotidyltransferase</fullName>
    </alternativeName>
    <alternativeName>
        <fullName evidence="11">tRNA CCA-pyrophosphorylase</fullName>
    </alternativeName>
    <alternativeName>
        <fullName evidence="11">tRNA adenylyl-/cytidylyl- transferase</fullName>
    </alternativeName>
    <alternativeName>
        <fullName evidence="11">tRNA nucleotidyltransferase</fullName>
    </alternativeName>
    <alternativeName>
        <fullName evidence="11">tRNA-NT</fullName>
    </alternativeName>
</protein>
<evidence type="ECO:0000256" key="3">
    <source>
        <dbReference type="ARBA" id="ARBA00022694"/>
    </source>
</evidence>
<dbReference type="HAMAP" id="MF_01263">
    <property type="entry name" value="CCA_bact_type3"/>
    <property type="match status" value="1"/>
</dbReference>
<feature type="domain" description="CCA-adding enzyme C-terminal" evidence="14">
    <location>
        <begin position="254"/>
        <end position="392"/>
    </location>
</feature>
<feature type="domain" description="tRNA nucleotidyltransferase/poly(A) polymerase RNA and SrmB- binding" evidence="13">
    <location>
        <begin position="170"/>
        <end position="213"/>
    </location>
</feature>
<feature type="binding site" evidence="11">
    <location>
        <position position="155"/>
    </location>
    <ligand>
        <name>ATP</name>
        <dbReference type="ChEBI" id="CHEBI:30616"/>
    </ligand>
</feature>
<dbReference type="InterPro" id="IPR043519">
    <property type="entry name" value="NT_sf"/>
</dbReference>
<dbReference type="Pfam" id="PF13735">
    <property type="entry name" value="tRNA_NucTran2_2"/>
    <property type="match status" value="1"/>
</dbReference>
<feature type="binding site" evidence="11">
    <location>
        <position position="43"/>
    </location>
    <ligand>
        <name>Mg(2+)</name>
        <dbReference type="ChEBI" id="CHEBI:18420"/>
    </ligand>
</feature>
<dbReference type="Gene3D" id="1.10.246.80">
    <property type="match status" value="1"/>
</dbReference>
<comment type="miscellaneous">
    <text evidence="11">A single active site specifically recognizes both ATP and CTP and is responsible for their addition.</text>
</comment>
<comment type="subunit">
    <text evidence="11">Homodimer.</text>
</comment>
<feature type="binding site" evidence="11">
    <location>
        <position position="164"/>
    </location>
    <ligand>
        <name>ATP</name>
        <dbReference type="ChEBI" id="CHEBI:30616"/>
    </ligand>
</feature>
<feature type="binding site" evidence="11">
    <location>
        <position position="158"/>
    </location>
    <ligand>
        <name>ATP</name>
        <dbReference type="ChEBI" id="CHEBI:30616"/>
    </ligand>
</feature>
<keyword evidence="2 11" id="KW-0808">Transferase</keyword>
<keyword evidence="4 11" id="KW-0548">Nucleotidyltransferase</keyword>
<dbReference type="GO" id="GO:0004810">
    <property type="term" value="F:CCA tRNA nucleotidyltransferase activity"/>
    <property type="evidence" value="ECO:0007669"/>
    <property type="project" value="UniProtKB-UniRule"/>
</dbReference>
<dbReference type="GO" id="GO:0005524">
    <property type="term" value="F:ATP binding"/>
    <property type="evidence" value="ECO:0007669"/>
    <property type="project" value="UniProtKB-UniRule"/>
</dbReference>
<evidence type="ECO:0000256" key="5">
    <source>
        <dbReference type="ARBA" id="ARBA00022723"/>
    </source>
</evidence>
<accession>A0A2V3W949</accession>
<dbReference type="InterPro" id="IPR032828">
    <property type="entry name" value="PolyA_RNA-bd"/>
</dbReference>
<dbReference type="EMBL" id="QJJQ01000003">
    <property type="protein sequence ID" value="PXW88765.1"/>
    <property type="molecule type" value="Genomic_DNA"/>
</dbReference>
<comment type="catalytic activity">
    <reaction evidence="11">
        <text>a tRNA with a 3' CCA end + 2 CTP + ATP = a tRNA with a 3' CCACCA end + 3 diphosphate</text>
        <dbReference type="Rhea" id="RHEA:76235"/>
        <dbReference type="Rhea" id="RHEA-COMP:10468"/>
        <dbReference type="Rhea" id="RHEA-COMP:18655"/>
        <dbReference type="ChEBI" id="CHEBI:30616"/>
        <dbReference type="ChEBI" id="CHEBI:33019"/>
        <dbReference type="ChEBI" id="CHEBI:37563"/>
        <dbReference type="ChEBI" id="CHEBI:83071"/>
        <dbReference type="ChEBI" id="CHEBI:195187"/>
    </reaction>
</comment>
<evidence type="ECO:0000256" key="2">
    <source>
        <dbReference type="ARBA" id="ARBA00022679"/>
    </source>
</evidence>
<feature type="binding site" evidence="11">
    <location>
        <position position="158"/>
    </location>
    <ligand>
        <name>CTP</name>
        <dbReference type="ChEBI" id="CHEBI:37563"/>
    </ligand>
</feature>
<dbReference type="AlphaFoldDB" id="A0A2V3W949"/>
<keyword evidence="9 11" id="KW-0460">Magnesium</keyword>
<evidence type="ECO:0000313" key="16">
    <source>
        <dbReference type="Proteomes" id="UP000247978"/>
    </source>
</evidence>
<gene>
    <name evidence="11" type="primary">cca</name>
    <name evidence="15" type="ORF">DFR56_103271</name>
</gene>
<keyword evidence="6 11" id="KW-0547">Nucleotide-binding</keyword>
<evidence type="ECO:0000256" key="10">
    <source>
        <dbReference type="ARBA" id="ARBA00022884"/>
    </source>
</evidence>
<proteinExistence type="inferred from homology"/>
<feature type="binding site" evidence="11">
    <location>
        <position position="112"/>
    </location>
    <ligand>
        <name>ATP</name>
        <dbReference type="ChEBI" id="CHEBI:30616"/>
    </ligand>
</feature>
<feature type="binding site" evidence="11">
    <location>
        <position position="28"/>
    </location>
    <ligand>
        <name>ATP</name>
        <dbReference type="ChEBI" id="CHEBI:30616"/>
    </ligand>
</feature>
<evidence type="ECO:0000256" key="7">
    <source>
        <dbReference type="ARBA" id="ARBA00022800"/>
    </source>
</evidence>
<evidence type="ECO:0000313" key="15">
    <source>
        <dbReference type="EMBL" id="PXW88765.1"/>
    </source>
</evidence>
<dbReference type="PANTHER" id="PTHR46173">
    <property type="entry name" value="CCA TRNA NUCLEOTIDYLTRANSFERASE 1, MITOCHONDRIAL"/>
    <property type="match status" value="1"/>
</dbReference>
<dbReference type="PANTHER" id="PTHR46173:SF1">
    <property type="entry name" value="CCA TRNA NUCLEOTIDYLTRANSFERASE 1, MITOCHONDRIAL"/>
    <property type="match status" value="1"/>
</dbReference>
<feature type="binding site" evidence="11">
    <location>
        <position position="161"/>
    </location>
    <ligand>
        <name>ATP</name>
        <dbReference type="ChEBI" id="CHEBI:30616"/>
    </ligand>
</feature>
<evidence type="ECO:0000256" key="4">
    <source>
        <dbReference type="ARBA" id="ARBA00022695"/>
    </source>
</evidence>
<keyword evidence="16" id="KW-1185">Reference proteome</keyword>
<feature type="domain" description="Poly A polymerase head" evidence="12">
    <location>
        <begin position="23"/>
        <end position="143"/>
    </location>
</feature>
<evidence type="ECO:0000256" key="9">
    <source>
        <dbReference type="ARBA" id="ARBA00022842"/>
    </source>
</evidence>
<dbReference type="Gene3D" id="3.30.460.10">
    <property type="entry name" value="Beta Polymerase, domain 2"/>
    <property type="match status" value="1"/>
</dbReference>
<dbReference type="InterPro" id="IPR023068">
    <property type="entry name" value="CCA-adding_enz_firmicutes"/>
</dbReference>
<dbReference type="EC" id="2.7.7.72" evidence="11"/>
<dbReference type="GO" id="GO:0042245">
    <property type="term" value="P:RNA repair"/>
    <property type="evidence" value="ECO:0007669"/>
    <property type="project" value="UniProtKB-KW"/>
</dbReference>
<dbReference type="Proteomes" id="UP000247978">
    <property type="component" value="Unassembled WGS sequence"/>
</dbReference>
<dbReference type="GO" id="GO:0000287">
    <property type="term" value="F:magnesium ion binding"/>
    <property type="evidence" value="ECO:0007669"/>
    <property type="project" value="UniProtKB-UniRule"/>
</dbReference>
<dbReference type="InterPro" id="IPR050264">
    <property type="entry name" value="Bact_CCA-adding_enz_type3_sf"/>
</dbReference>
<dbReference type="Gene3D" id="1.10.3090.10">
    <property type="entry name" value="cca-adding enzyme, domain 2"/>
    <property type="match status" value="1"/>
</dbReference>
<name>A0A2V3W949_9BACI</name>
<keyword evidence="7 11" id="KW-0692">RNA repair</keyword>
<dbReference type="SUPFAM" id="SSF81891">
    <property type="entry name" value="Poly A polymerase C-terminal region-like"/>
    <property type="match status" value="1"/>
</dbReference>
<feature type="binding site" evidence="11">
    <location>
        <position position="155"/>
    </location>
    <ligand>
        <name>CTP</name>
        <dbReference type="ChEBI" id="CHEBI:37563"/>
    </ligand>
</feature>
<feature type="binding site" evidence="11">
    <location>
        <position position="161"/>
    </location>
    <ligand>
        <name>CTP</name>
        <dbReference type="ChEBI" id="CHEBI:37563"/>
    </ligand>
</feature>
<feature type="binding site" evidence="11">
    <location>
        <position position="164"/>
    </location>
    <ligand>
        <name>CTP</name>
        <dbReference type="ChEBI" id="CHEBI:37563"/>
    </ligand>
</feature>
<evidence type="ECO:0000259" key="14">
    <source>
        <dbReference type="Pfam" id="PF13735"/>
    </source>
</evidence>
<dbReference type="GO" id="GO:0001680">
    <property type="term" value="P:tRNA 3'-terminal CCA addition"/>
    <property type="evidence" value="ECO:0007669"/>
    <property type="project" value="UniProtKB-UniRule"/>
</dbReference>
<evidence type="ECO:0000259" key="12">
    <source>
        <dbReference type="Pfam" id="PF01743"/>
    </source>
</evidence>
<keyword evidence="10 11" id="KW-0694">RNA-binding</keyword>
<comment type="function">
    <text evidence="11">Catalyzes the addition and repair of the essential 3'-terminal CCA sequence in tRNAs without using a nucleic acid template. Adds these three nucleotides in the order of C, C, and A to the tRNA nucleotide-73, using CTP and ATP as substrates and producing inorganic pyrophosphate. tRNA 3'-terminal CCA addition is required both for tRNA processing and repair. Also involved in tRNA surveillance by mediating tandem CCA addition to generate a CCACCA at the 3' terminus of unstable tRNAs. While stable tRNAs receive only 3'-terminal CCA, unstable tRNAs are marked with CCACCA and rapidly degraded.</text>
</comment>
<comment type="catalytic activity">
    <reaction evidence="11">
        <text>a tRNA precursor + 2 CTP + ATP = a tRNA with a 3' CCA end + 3 diphosphate</text>
        <dbReference type="Rhea" id="RHEA:14433"/>
        <dbReference type="Rhea" id="RHEA-COMP:10465"/>
        <dbReference type="Rhea" id="RHEA-COMP:10468"/>
        <dbReference type="ChEBI" id="CHEBI:30616"/>
        <dbReference type="ChEBI" id="CHEBI:33019"/>
        <dbReference type="ChEBI" id="CHEBI:37563"/>
        <dbReference type="ChEBI" id="CHEBI:74896"/>
        <dbReference type="ChEBI" id="CHEBI:83071"/>
        <dbReference type="EC" id="2.7.7.72"/>
    </reaction>
</comment>